<evidence type="ECO:0000313" key="4">
    <source>
        <dbReference type="Proteomes" id="UP001362999"/>
    </source>
</evidence>
<organism evidence="3 4">
    <name type="scientific">Favolaschia claudopus</name>
    <dbReference type="NCBI Taxonomy" id="2862362"/>
    <lineage>
        <taxon>Eukaryota</taxon>
        <taxon>Fungi</taxon>
        <taxon>Dikarya</taxon>
        <taxon>Basidiomycota</taxon>
        <taxon>Agaricomycotina</taxon>
        <taxon>Agaricomycetes</taxon>
        <taxon>Agaricomycetidae</taxon>
        <taxon>Agaricales</taxon>
        <taxon>Marasmiineae</taxon>
        <taxon>Mycenaceae</taxon>
        <taxon>Favolaschia</taxon>
    </lineage>
</organism>
<feature type="domain" description="CxC2-like cysteine cluster KDZ transposase-associated" evidence="2">
    <location>
        <begin position="190"/>
        <end position="298"/>
    </location>
</feature>
<protein>
    <recommendedName>
        <fullName evidence="2">CxC2-like cysteine cluster KDZ transposase-associated domain-containing protein</fullName>
    </recommendedName>
</protein>
<evidence type="ECO:0000256" key="1">
    <source>
        <dbReference type="SAM" id="MobiDB-lite"/>
    </source>
</evidence>
<dbReference type="InterPro" id="IPR040521">
    <property type="entry name" value="KDZ"/>
</dbReference>
<dbReference type="EMBL" id="JAWWNJ010000015">
    <property type="protein sequence ID" value="KAK7040431.1"/>
    <property type="molecule type" value="Genomic_DNA"/>
</dbReference>
<feature type="compositionally biased region" description="Acidic residues" evidence="1">
    <location>
        <begin position="1070"/>
        <end position="1083"/>
    </location>
</feature>
<dbReference type="AlphaFoldDB" id="A0AAW0CL03"/>
<evidence type="ECO:0000313" key="3">
    <source>
        <dbReference type="EMBL" id="KAK7040431.1"/>
    </source>
</evidence>
<comment type="caution">
    <text evidence="3">The sequence shown here is derived from an EMBL/GenBank/DDBJ whole genome shotgun (WGS) entry which is preliminary data.</text>
</comment>
<dbReference type="InterPro" id="IPR041457">
    <property type="entry name" value="CxC2_KDZ-assoc"/>
</dbReference>
<reference evidence="3 4" key="1">
    <citation type="journal article" date="2024" name="J Genomics">
        <title>Draft genome sequencing and assembly of Favolaschia claudopus CIRM-BRFM 2984 isolated from oak limbs.</title>
        <authorList>
            <person name="Navarro D."/>
            <person name="Drula E."/>
            <person name="Chaduli D."/>
            <person name="Cazenave R."/>
            <person name="Ahrendt S."/>
            <person name="Wang J."/>
            <person name="Lipzen A."/>
            <person name="Daum C."/>
            <person name="Barry K."/>
            <person name="Grigoriev I.V."/>
            <person name="Favel A."/>
            <person name="Rosso M.N."/>
            <person name="Martin F."/>
        </authorList>
    </citation>
    <scope>NUCLEOTIDE SEQUENCE [LARGE SCALE GENOMIC DNA]</scope>
    <source>
        <strain evidence="3 4">CIRM-BRFM 2984</strain>
    </source>
</reference>
<dbReference type="PANTHER" id="PTHR33096">
    <property type="entry name" value="CXC2 DOMAIN-CONTAINING PROTEIN"/>
    <property type="match status" value="1"/>
</dbReference>
<feature type="compositionally biased region" description="Basic and acidic residues" evidence="1">
    <location>
        <begin position="1045"/>
        <end position="1055"/>
    </location>
</feature>
<proteinExistence type="predicted"/>
<gene>
    <name evidence="3" type="ORF">R3P38DRAFT_3180144</name>
</gene>
<dbReference type="Proteomes" id="UP001362999">
    <property type="component" value="Unassembled WGS sequence"/>
</dbReference>
<feature type="region of interest" description="Disordered" evidence="1">
    <location>
        <begin position="1045"/>
        <end position="1102"/>
    </location>
</feature>
<dbReference type="Pfam" id="PF18758">
    <property type="entry name" value="KDZ"/>
    <property type="match status" value="1"/>
</dbReference>
<accession>A0AAW0CL03</accession>
<dbReference type="PANTHER" id="PTHR33096:SF1">
    <property type="entry name" value="CXC1-LIKE CYSTEINE CLUSTER ASSOCIATED WITH KDZ TRANSPOSASES DOMAIN-CONTAINING PROTEIN"/>
    <property type="match status" value="1"/>
</dbReference>
<name>A0AAW0CL03_9AGAR</name>
<sequence length="1102" mass="124558">MRRNRQKRKATTVTFSLGNPAPDDPTTLVGGSTVAHILRETTSVGQTDGQIHRRRSLLTVNITDARPTAVHPDIRAPEPLYDAHDAAEYENDNSAEEGPRELRDSDDPLRQWAEDYRTIYLAEVLRLEGRGDHAAYTTCECGGDGPDFRCMDCMSGTRLVCSSCVREAHAQLPFHRVQKWNGRFFDRVSLKSLNVRIQLGHWHGPFRRCLVPEKAPGDDFVVIDTSGIHSVGLDYCGCGQGGPRPVQLLRAQLWPATTTNPRTAATFSVLRHFHLLGFESKCATLEFYQCLARESDNLHHRKDNNRYHEFGRMAREWKNVRMLKRAGRGHAVSGVAGTAAGECALLCPACPQPGKNLPAGWEDAPDEQKFIYALFLAMDANFRLKRKDVSTEEKDPGLGDGWAFICNVKEYMVHVRKHWSMNQPRSHCVAHDAVDKPDRETRGTASSGIGAVDCARHNMKRPGAVGDLQLGERYINMDYIFFNSIAGSPLMRFVVSYDIACQWHLNLLSRMAFYDDDHLTIDGAGKFFTFLVPKFHLPAHIEACNLKFSFNLTPDVGQTDGEAPERGWADANPLARSTKESGPGNRRETLDDHFNDWNHKKIIGLGYAIRRKLEKALPEMVRTKEVLVDMNDSVGAETVEKWMEMAVKWEADVEAPNPFETIRKDEHLAKVRADLAREAAEREMAGREDAGAIRDDMHVSELIAMGLQLEDQQRVLAADVSSTGQHPTDGQRRAMTERTTKLRRKITAWIDIQTKFWPALVNVRDREDGERARGSAGDNIPGVRVSALSLWLPSAVHAALLSDVGIQTSVSELEYRLRVAQASESLHEVRRLLLVRTHLYKMKDKHSRGVRANTRSADKIAALNEQIKRAAATYRVARAALVVLGGVLKRKEWEWSLLELKEADVPGLPQSSFHDPERKKKKRKKHRRGAEEAISWIWVARGERWQPGDDEAMNEAVRIEWAKTRARSRRWAEEVDLLEEEMRRVSAFLAWRAQWWSGRINLLQREDGPQLEGETAYAQRQESIHATLAVEFAKEWEGLPDLIRNGREGIQRGDGAEDMDVGEDARGATELEENESEEEDEPIDFLPSRTVKPTYTDDVLEM</sequence>
<dbReference type="Pfam" id="PF18803">
    <property type="entry name" value="CxC2"/>
    <property type="match status" value="1"/>
</dbReference>
<feature type="region of interest" description="Disordered" evidence="1">
    <location>
        <begin position="559"/>
        <end position="590"/>
    </location>
</feature>
<evidence type="ECO:0000259" key="2">
    <source>
        <dbReference type="Pfam" id="PF18803"/>
    </source>
</evidence>
<keyword evidence="4" id="KW-1185">Reference proteome</keyword>